<keyword evidence="3 6" id="KW-0812">Transmembrane</keyword>
<feature type="transmembrane region" description="Helical" evidence="6">
    <location>
        <begin position="178"/>
        <end position="200"/>
    </location>
</feature>
<sequence>MKQLINRFIASDQITLIVLRLAGVGLLFLATLIMTNYYPQNLVGEFELSRTILLLTGAIVVAGTDRSIIQFAGRLESDGRFDTFLGVYLNSLKLIGLLCFIILLVYVLIPVEYYQNFFSDTIIFKIIISLFFYAGATLNTEVFRVFESNMWAELYRGIFKYILLFCAAIYLMNSSNQAFIIDVFLFSFVILFVVSTFQIVPKIKNQSWKSSFKTLDIYKVSMPMALTGLGFFLLLSIDVILLKYFEGNEAVAVYAQPVKIISLIAMIQTTLQASISKQLATRFFKKDYRALDQLIKKTTRTIAIISLPLVIVLLFIPKFLLSLFGSDYIEGSYALMILLIGCIVNALCGCTSIYMNMTNKQSQFRNIIFITIFINIILNLILIPIYGIIGAAIASSICLIFWNLVIVFYVYKRDNIVLAIH</sequence>
<dbReference type="GO" id="GO:0042910">
    <property type="term" value="F:xenobiotic transmembrane transporter activity"/>
    <property type="evidence" value="ECO:0007669"/>
    <property type="project" value="InterPro"/>
</dbReference>
<dbReference type="Pfam" id="PF01554">
    <property type="entry name" value="MatE"/>
    <property type="match status" value="1"/>
</dbReference>
<name>A0A090Q2L3_9FLAO</name>
<evidence type="ECO:0000313" key="8">
    <source>
        <dbReference type="Proteomes" id="UP000029221"/>
    </source>
</evidence>
<feature type="transmembrane region" description="Helical" evidence="6">
    <location>
        <begin position="85"/>
        <end position="109"/>
    </location>
</feature>
<dbReference type="RefSeq" id="WP_042276792.1">
    <property type="nucleotide sequence ID" value="NZ_BBML01000001.1"/>
</dbReference>
<dbReference type="eggNOG" id="COG2244">
    <property type="taxonomic scope" value="Bacteria"/>
</dbReference>
<evidence type="ECO:0000256" key="4">
    <source>
        <dbReference type="ARBA" id="ARBA00022989"/>
    </source>
</evidence>
<dbReference type="EMBL" id="BBML01000001">
    <property type="protein sequence ID" value="GAK95948.1"/>
    <property type="molecule type" value="Genomic_DNA"/>
</dbReference>
<dbReference type="PANTHER" id="PTHR30250">
    <property type="entry name" value="PST FAMILY PREDICTED COLANIC ACID TRANSPORTER"/>
    <property type="match status" value="1"/>
</dbReference>
<keyword evidence="2" id="KW-1003">Cell membrane</keyword>
<feature type="transmembrane region" description="Helical" evidence="6">
    <location>
        <begin position="392"/>
        <end position="411"/>
    </location>
</feature>
<feature type="transmembrane region" description="Helical" evidence="6">
    <location>
        <begin position="121"/>
        <end position="142"/>
    </location>
</feature>
<evidence type="ECO:0000256" key="2">
    <source>
        <dbReference type="ARBA" id="ARBA00022475"/>
    </source>
</evidence>
<reference evidence="7" key="1">
    <citation type="journal article" date="2014" name="Genome Announc.">
        <title>Draft Genome Sequences of Marine Flavobacterium Nonlabens Strains NR17, NR24, NR27, NR32, NR33, and Ara13.</title>
        <authorList>
            <person name="Nakanishi M."/>
            <person name="Meirelles P."/>
            <person name="Suzuki R."/>
            <person name="Takatani N."/>
            <person name="Mino S."/>
            <person name="Suda W."/>
            <person name="Oshima K."/>
            <person name="Hattori M."/>
            <person name="Ohkuma M."/>
            <person name="Hosokawa M."/>
            <person name="Miyashita K."/>
            <person name="Thompson F.L."/>
            <person name="Niwa A."/>
            <person name="Sawabe T."/>
            <person name="Sawabe T."/>
        </authorList>
    </citation>
    <scope>NUCLEOTIDE SEQUENCE [LARGE SCALE GENOMIC DNA]</scope>
    <source>
        <strain evidence="7">JCM 19294</strain>
    </source>
</reference>
<dbReference type="InterPro" id="IPR050833">
    <property type="entry name" value="Poly_Biosynth_Transport"/>
</dbReference>
<dbReference type="GO" id="GO:0005886">
    <property type="term" value="C:plasma membrane"/>
    <property type="evidence" value="ECO:0007669"/>
    <property type="project" value="UniProtKB-SubCell"/>
</dbReference>
<gene>
    <name evidence="7" type="ORF">JCM19294_2730</name>
</gene>
<keyword evidence="5 6" id="KW-0472">Membrane</keyword>
<feature type="transmembrane region" description="Helical" evidence="6">
    <location>
        <begin position="154"/>
        <end position="172"/>
    </location>
</feature>
<evidence type="ECO:0000256" key="5">
    <source>
        <dbReference type="ARBA" id="ARBA00023136"/>
    </source>
</evidence>
<feature type="transmembrane region" description="Helical" evidence="6">
    <location>
        <begin position="367"/>
        <end position="386"/>
    </location>
</feature>
<proteinExistence type="predicted"/>
<feature type="transmembrane region" description="Helical" evidence="6">
    <location>
        <begin position="301"/>
        <end position="321"/>
    </location>
</feature>
<feature type="transmembrane region" description="Helical" evidence="6">
    <location>
        <begin position="333"/>
        <end position="355"/>
    </location>
</feature>
<dbReference type="Proteomes" id="UP000029221">
    <property type="component" value="Unassembled WGS sequence"/>
</dbReference>
<dbReference type="GO" id="GO:0015297">
    <property type="term" value="F:antiporter activity"/>
    <property type="evidence" value="ECO:0007669"/>
    <property type="project" value="InterPro"/>
</dbReference>
<keyword evidence="8" id="KW-1185">Reference proteome</keyword>
<evidence type="ECO:0000256" key="6">
    <source>
        <dbReference type="SAM" id="Phobius"/>
    </source>
</evidence>
<evidence type="ECO:0000256" key="1">
    <source>
        <dbReference type="ARBA" id="ARBA00004651"/>
    </source>
</evidence>
<dbReference type="InterPro" id="IPR002528">
    <property type="entry name" value="MATE_fam"/>
</dbReference>
<accession>A0A090Q2L3</accession>
<comment type="caution">
    <text evidence="7">The sequence shown here is derived from an EMBL/GenBank/DDBJ whole genome shotgun (WGS) entry which is preliminary data.</text>
</comment>
<protein>
    <submittedName>
        <fullName evidence="7">Uncharacterized protein</fullName>
    </submittedName>
</protein>
<dbReference type="AlphaFoldDB" id="A0A090Q2L3"/>
<feature type="transmembrane region" description="Helical" evidence="6">
    <location>
        <begin position="220"/>
        <end position="240"/>
    </location>
</feature>
<keyword evidence="4 6" id="KW-1133">Transmembrane helix</keyword>
<organism evidence="7 8">
    <name type="scientific">Nonlabens tegetincola</name>
    <dbReference type="NCBI Taxonomy" id="323273"/>
    <lineage>
        <taxon>Bacteria</taxon>
        <taxon>Pseudomonadati</taxon>
        <taxon>Bacteroidota</taxon>
        <taxon>Flavobacteriia</taxon>
        <taxon>Flavobacteriales</taxon>
        <taxon>Flavobacteriaceae</taxon>
        <taxon>Nonlabens</taxon>
    </lineage>
</organism>
<evidence type="ECO:0000256" key="3">
    <source>
        <dbReference type="ARBA" id="ARBA00022692"/>
    </source>
</evidence>
<dbReference type="STRING" id="319236.BST91_11135"/>
<dbReference type="PANTHER" id="PTHR30250:SF11">
    <property type="entry name" value="O-ANTIGEN TRANSPORTER-RELATED"/>
    <property type="match status" value="1"/>
</dbReference>
<feature type="transmembrane region" description="Helical" evidence="6">
    <location>
        <begin position="21"/>
        <end position="39"/>
    </location>
</feature>
<evidence type="ECO:0000313" key="7">
    <source>
        <dbReference type="EMBL" id="GAK95948.1"/>
    </source>
</evidence>
<comment type="subcellular location">
    <subcellularLocation>
        <location evidence="1">Cell membrane</location>
        <topology evidence="1">Multi-pass membrane protein</topology>
    </subcellularLocation>
</comment>